<evidence type="ECO:0000313" key="5">
    <source>
        <dbReference type="EMBL" id="QNO15748.1"/>
    </source>
</evidence>
<accession>A0A7G9WAN6</accession>
<reference evidence="5 6" key="1">
    <citation type="submission" date="2020-07" db="EMBL/GenBank/DDBJ databases">
        <title>Alkalicella. sp. LB2 genome.</title>
        <authorList>
            <person name="Postec A."/>
            <person name="Quemeneur M."/>
        </authorList>
    </citation>
    <scope>NUCLEOTIDE SEQUENCE [LARGE SCALE GENOMIC DNA]</scope>
    <source>
        <strain evidence="5 6">LB2</strain>
    </source>
</reference>
<dbReference type="KEGG" id="acae:HYG86_13740"/>
<dbReference type="InterPro" id="IPR023509">
    <property type="entry name" value="DTD-like_sf"/>
</dbReference>
<protein>
    <recommendedName>
        <fullName evidence="4">D-aminoacyl-tRNA deacylase</fullName>
        <shortName evidence="4">DTD</shortName>
        <ecNumber evidence="4">3.1.1.96</ecNumber>
    </recommendedName>
    <alternativeName>
        <fullName evidence="4">Gly-tRNA(Ala) deacylase</fullName>
        <ecNumber evidence="4">3.1.1.-</ecNumber>
    </alternativeName>
</protein>
<comment type="subcellular location">
    <subcellularLocation>
        <location evidence="4">Cytoplasm</location>
    </subcellularLocation>
</comment>
<comment type="function">
    <text evidence="4">An aminoacyl-tRNA editing enzyme that deacylates mischarged D-aminoacyl-tRNAs. Also deacylates mischarged glycyl-tRNA(Ala), protecting cells against glycine mischarging by AlaRS. Acts via tRNA-based rather than protein-based catalysis; rejects L-amino acids rather than detecting D-amino acids in the active site. By recycling D-aminoacyl-tRNA to D-amino acids and free tRNA molecules, this enzyme counteracts the toxicity associated with the formation of D-aminoacyl-tRNA entities in vivo and helps enforce protein L-homochirality.</text>
</comment>
<proteinExistence type="inferred from homology"/>
<comment type="subunit">
    <text evidence="4">Homodimer.</text>
</comment>
<keyword evidence="6" id="KW-1185">Reference proteome</keyword>
<dbReference type="Proteomes" id="UP000516160">
    <property type="component" value="Chromosome"/>
</dbReference>
<evidence type="ECO:0000256" key="3">
    <source>
        <dbReference type="ARBA" id="ARBA00022801"/>
    </source>
</evidence>
<dbReference type="EC" id="3.1.1.96" evidence="4"/>
<dbReference type="InterPro" id="IPR003732">
    <property type="entry name" value="Daa-tRNA_deacyls_DTD"/>
</dbReference>
<keyword evidence="2 4" id="KW-0820">tRNA-binding</keyword>
<keyword evidence="3 4" id="KW-0378">Hydrolase</keyword>
<dbReference type="RefSeq" id="WP_213166156.1">
    <property type="nucleotide sequence ID" value="NZ_CP058559.1"/>
</dbReference>
<comment type="similarity">
    <text evidence="1 4">Belongs to the DTD family.</text>
</comment>
<dbReference type="Pfam" id="PF02580">
    <property type="entry name" value="Tyr_Deacylase"/>
    <property type="match status" value="1"/>
</dbReference>
<dbReference type="PANTHER" id="PTHR10472:SF5">
    <property type="entry name" value="D-AMINOACYL-TRNA DEACYLASE 1"/>
    <property type="match status" value="1"/>
</dbReference>
<dbReference type="GO" id="GO:0106026">
    <property type="term" value="F:Gly-tRNA(Ala) deacylase activity"/>
    <property type="evidence" value="ECO:0007669"/>
    <property type="project" value="UniProtKB-UniRule"/>
</dbReference>
<dbReference type="GO" id="GO:0005737">
    <property type="term" value="C:cytoplasm"/>
    <property type="evidence" value="ECO:0007669"/>
    <property type="project" value="UniProtKB-SubCell"/>
</dbReference>
<dbReference type="AlphaFoldDB" id="A0A7G9WAN6"/>
<sequence length="149" mass="16615">MRAVLQRVKNASVSVEGKKISEIQKGFLVLLGVGQEDNETDIDYMVDKITNLRVFEDENEKMNLSLKDVQGEVLVVSQFTLFGDCRKGRRPSFSSAGHPSVAKDLYLEVCLRLENQGLNVSKGQFAAMMDVQLINDGPVTLMIDSKKTF</sequence>
<dbReference type="GO" id="GO:0043908">
    <property type="term" value="F:Ser(Gly)-tRNA(Ala) hydrolase activity"/>
    <property type="evidence" value="ECO:0007669"/>
    <property type="project" value="UniProtKB-UniRule"/>
</dbReference>
<gene>
    <name evidence="4" type="primary">dtd</name>
    <name evidence="5" type="ORF">HYG86_13740</name>
</gene>
<dbReference type="GO" id="GO:0051500">
    <property type="term" value="F:D-tyrosyl-tRNA(Tyr) deacylase activity"/>
    <property type="evidence" value="ECO:0007669"/>
    <property type="project" value="TreeGrafter"/>
</dbReference>
<dbReference type="EC" id="3.1.1.-" evidence="4"/>
<keyword evidence="4" id="KW-0963">Cytoplasm</keyword>
<name>A0A7G9WAN6_ALKCA</name>
<dbReference type="Gene3D" id="3.50.80.10">
    <property type="entry name" value="D-tyrosyl-tRNA(Tyr) deacylase"/>
    <property type="match status" value="1"/>
</dbReference>
<dbReference type="GO" id="GO:0019478">
    <property type="term" value="P:D-amino acid catabolic process"/>
    <property type="evidence" value="ECO:0007669"/>
    <property type="project" value="UniProtKB-UniRule"/>
</dbReference>
<dbReference type="GO" id="GO:0000049">
    <property type="term" value="F:tRNA binding"/>
    <property type="evidence" value="ECO:0007669"/>
    <property type="project" value="UniProtKB-UniRule"/>
</dbReference>
<evidence type="ECO:0000256" key="4">
    <source>
        <dbReference type="HAMAP-Rule" id="MF_00518"/>
    </source>
</evidence>
<dbReference type="FunFam" id="3.50.80.10:FF:000001">
    <property type="entry name" value="D-aminoacyl-tRNA deacylase"/>
    <property type="match status" value="1"/>
</dbReference>
<comment type="domain">
    <text evidence="4">A Gly-cisPro motif from one monomer fits into the active site of the other monomer to allow specific chiral rejection of L-amino acids.</text>
</comment>
<dbReference type="PANTHER" id="PTHR10472">
    <property type="entry name" value="D-TYROSYL-TRNA TYR DEACYLASE"/>
    <property type="match status" value="1"/>
</dbReference>
<evidence type="ECO:0000256" key="1">
    <source>
        <dbReference type="ARBA" id="ARBA00009673"/>
    </source>
</evidence>
<dbReference type="CDD" id="cd00563">
    <property type="entry name" value="Dtyr_deacylase"/>
    <property type="match status" value="1"/>
</dbReference>
<keyword evidence="4" id="KW-0694">RNA-binding</keyword>
<dbReference type="SUPFAM" id="SSF69500">
    <property type="entry name" value="DTD-like"/>
    <property type="match status" value="1"/>
</dbReference>
<dbReference type="EMBL" id="CP058559">
    <property type="protein sequence ID" value="QNO15748.1"/>
    <property type="molecule type" value="Genomic_DNA"/>
</dbReference>
<organism evidence="5 6">
    <name type="scientific">Alkalicella caledoniensis</name>
    <dbReference type="NCBI Taxonomy" id="2731377"/>
    <lineage>
        <taxon>Bacteria</taxon>
        <taxon>Bacillati</taxon>
        <taxon>Bacillota</taxon>
        <taxon>Clostridia</taxon>
        <taxon>Eubacteriales</taxon>
        <taxon>Proteinivoracaceae</taxon>
        <taxon>Alkalicella</taxon>
    </lineage>
</organism>
<evidence type="ECO:0000313" key="6">
    <source>
        <dbReference type="Proteomes" id="UP000516160"/>
    </source>
</evidence>
<evidence type="ECO:0000256" key="2">
    <source>
        <dbReference type="ARBA" id="ARBA00022555"/>
    </source>
</evidence>
<comment type="catalytic activity">
    <reaction evidence="4">
        <text>a D-aminoacyl-tRNA + H2O = a tRNA + a D-alpha-amino acid + H(+)</text>
        <dbReference type="Rhea" id="RHEA:13953"/>
        <dbReference type="Rhea" id="RHEA-COMP:10123"/>
        <dbReference type="Rhea" id="RHEA-COMP:10124"/>
        <dbReference type="ChEBI" id="CHEBI:15377"/>
        <dbReference type="ChEBI" id="CHEBI:15378"/>
        <dbReference type="ChEBI" id="CHEBI:59871"/>
        <dbReference type="ChEBI" id="CHEBI:78442"/>
        <dbReference type="ChEBI" id="CHEBI:79333"/>
        <dbReference type="EC" id="3.1.1.96"/>
    </reaction>
</comment>
<dbReference type="HAMAP" id="MF_00518">
    <property type="entry name" value="Deacylase_Dtd"/>
    <property type="match status" value="1"/>
</dbReference>
<comment type="catalytic activity">
    <reaction evidence="4">
        <text>glycyl-tRNA(Ala) + H2O = tRNA(Ala) + glycine + H(+)</text>
        <dbReference type="Rhea" id="RHEA:53744"/>
        <dbReference type="Rhea" id="RHEA-COMP:9657"/>
        <dbReference type="Rhea" id="RHEA-COMP:13640"/>
        <dbReference type="ChEBI" id="CHEBI:15377"/>
        <dbReference type="ChEBI" id="CHEBI:15378"/>
        <dbReference type="ChEBI" id="CHEBI:57305"/>
        <dbReference type="ChEBI" id="CHEBI:78442"/>
        <dbReference type="ChEBI" id="CHEBI:78522"/>
    </reaction>
</comment>
<dbReference type="NCBIfam" id="TIGR00256">
    <property type="entry name" value="D-aminoacyl-tRNA deacylase"/>
    <property type="match status" value="1"/>
</dbReference>
<feature type="short sequence motif" description="Gly-cisPro motif, important for rejection of L-amino acids" evidence="4">
    <location>
        <begin position="137"/>
        <end position="138"/>
    </location>
</feature>